<gene>
    <name evidence="1" type="ORF">EYD46_03975</name>
</gene>
<evidence type="ECO:0000313" key="2">
    <source>
        <dbReference type="Proteomes" id="UP000292372"/>
    </source>
</evidence>
<dbReference type="AlphaFoldDB" id="A0A4V2JBA0"/>
<accession>A0A4V2JBA0</accession>
<dbReference type="InterPro" id="IPR008964">
    <property type="entry name" value="Invasin/intimin_cell_adhesion"/>
</dbReference>
<organism evidence="1 2">
    <name type="scientific">Hyunsoonleella pacifica</name>
    <dbReference type="NCBI Taxonomy" id="1080224"/>
    <lineage>
        <taxon>Bacteria</taxon>
        <taxon>Pseudomonadati</taxon>
        <taxon>Bacteroidota</taxon>
        <taxon>Flavobacteriia</taxon>
        <taxon>Flavobacteriales</taxon>
        <taxon>Flavobacteriaceae</taxon>
    </lineage>
</organism>
<keyword evidence="2" id="KW-1185">Reference proteome</keyword>
<dbReference type="OrthoDB" id="980944at2"/>
<reference evidence="1 2" key="1">
    <citation type="journal article" date="2015" name="Int. J. Syst. Evol. Microbiol.">
        <title>Hyunsoonleella pacifica sp. nov., isolated from seawater of South Pacific Gyre.</title>
        <authorList>
            <person name="Gao X."/>
            <person name="Zhang Z."/>
            <person name="Dai X."/>
            <person name="Zhang X.H."/>
        </authorList>
    </citation>
    <scope>NUCLEOTIDE SEQUENCE [LARGE SCALE GENOMIC DNA]</scope>
    <source>
        <strain evidence="1 2">SW033</strain>
    </source>
</reference>
<dbReference type="InterPro" id="IPR013783">
    <property type="entry name" value="Ig-like_fold"/>
</dbReference>
<protein>
    <submittedName>
        <fullName evidence="1">Uncharacterized protein</fullName>
    </submittedName>
</protein>
<evidence type="ECO:0000313" key="1">
    <source>
        <dbReference type="EMBL" id="TBN17938.1"/>
    </source>
</evidence>
<comment type="caution">
    <text evidence="1">The sequence shown here is derived from an EMBL/GenBank/DDBJ whole genome shotgun (WGS) entry which is preliminary data.</text>
</comment>
<dbReference type="EMBL" id="SIRS01000002">
    <property type="protein sequence ID" value="TBN17938.1"/>
    <property type="molecule type" value="Genomic_DNA"/>
</dbReference>
<name>A0A4V2JBA0_9FLAO</name>
<sequence length="400" mass="44375">MKFSLHNIITLVLLIINSYTVYATDNIQLITTTTTFVAGEDVTLKFKIENNTSPSLYISNSFGSTLIKAHKTDNILSYNIPLHLSSRVGTINWVLLAKPNSLQGSLKITPQNTVNTIQNYLGPPSITAGGNDYSMLVAIPIDNYDNPLAKGTKVAVKHQFHSSRTIDTIFIKNNISYKNIYSTKQTGRILLNSSCLEFNSKEYDINVMPAPPTNFNIGYSRHHNYADGNQITTFTTSIIKDKYGNIVSDGTYVDFFIKNGTKTVLKTSGTTIKGLATAKMIHPDHADTWEIQAFIDGMAESNSIKIDYKTVISDFNIEFSNDNRNITVGPLKSFMDQMIPDGLQVTLYIYSGENLVHTKHKSSSDGYVTFTLNVNQFPKGTYNITIKVAGNSKSVNTVKL</sequence>
<dbReference type="SUPFAM" id="SSF49373">
    <property type="entry name" value="Invasin/intimin cell-adhesion fragments"/>
    <property type="match status" value="1"/>
</dbReference>
<proteinExistence type="predicted"/>
<dbReference type="Gene3D" id="2.60.40.10">
    <property type="entry name" value="Immunoglobulins"/>
    <property type="match status" value="1"/>
</dbReference>
<dbReference type="Proteomes" id="UP000292372">
    <property type="component" value="Unassembled WGS sequence"/>
</dbReference>